<dbReference type="FunFam" id="3.40.1010.10:FF:000001">
    <property type="entry name" value="Siroheme synthase"/>
    <property type="match status" value="1"/>
</dbReference>
<dbReference type="SUPFAM" id="SSF69618">
    <property type="entry name" value="HemD-like"/>
    <property type="match status" value="1"/>
</dbReference>
<dbReference type="GO" id="GO:0004851">
    <property type="term" value="F:uroporphyrin-III C-methyltransferase activity"/>
    <property type="evidence" value="ECO:0007669"/>
    <property type="project" value="UniProtKB-EC"/>
</dbReference>
<dbReference type="Gene3D" id="3.40.50.10090">
    <property type="match status" value="2"/>
</dbReference>
<evidence type="ECO:0000313" key="9">
    <source>
        <dbReference type="EMBL" id="KJE77667.1"/>
    </source>
</evidence>
<keyword evidence="5" id="KW-0627">Porphyrin biosynthesis</keyword>
<evidence type="ECO:0000256" key="3">
    <source>
        <dbReference type="ARBA" id="ARBA00022679"/>
    </source>
</evidence>
<dbReference type="Pfam" id="PF00590">
    <property type="entry name" value="TP_methylase"/>
    <property type="match status" value="1"/>
</dbReference>
<feature type="domain" description="Tetrapyrrole methylase" evidence="7">
    <location>
        <begin position="5"/>
        <end position="216"/>
    </location>
</feature>
<keyword evidence="10" id="KW-1185">Reference proteome</keyword>
<dbReference type="GeneID" id="78371737"/>
<dbReference type="Gene3D" id="3.40.1010.10">
    <property type="entry name" value="Cobalt-precorrin-4 Transmethylase, Domain 1"/>
    <property type="match status" value="1"/>
</dbReference>
<comment type="similarity">
    <text evidence="6">Belongs to the precorrin methyltransferase family.</text>
</comment>
<dbReference type="InterPro" id="IPR000878">
    <property type="entry name" value="4pyrrol_Mease"/>
</dbReference>
<dbReference type="eggNOG" id="COG1587">
    <property type="taxonomic scope" value="Bacteria"/>
</dbReference>
<evidence type="ECO:0000313" key="10">
    <source>
        <dbReference type="Proteomes" id="UP000032336"/>
    </source>
</evidence>
<dbReference type="InterPro" id="IPR014776">
    <property type="entry name" value="4pyrrole_Mease_sub2"/>
</dbReference>
<dbReference type="InterPro" id="IPR006366">
    <property type="entry name" value="CobA/CysG_C"/>
</dbReference>
<dbReference type="RefSeq" id="WP_052565262.1">
    <property type="nucleotide sequence ID" value="NZ_JQKF01000009.1"/>
</dbReference>
<dbReference type="CDD" id="cd11642">
    <property type="entry name" value="SUMT"/>
    <property type="match status" value="1"/>
</dbReference>
<dbReference type="InterPro" id="IPR035996">
    <property type="entry name" value="4pyrrol_Methylase_sf"/>
</dbReference>
<dbReference type="SUPFAM" id="SSF53790">
    <property type="entry name" value="Tetrapyrrole methylase"/>
    <property type="match status" value="1"/>
</dbReference>
<dbReference type="GO" id="GO:0004852">
    <property type="term" value="F:uroporphyrinogen-III synthase activity"/>
    <property type="evidence" value="ECO:0007669"/>
    <property type="project" value="InterPro"/>
</dbReference>
<dbReference type="InterPro" id="IPR014777">
    <property type="entry name" value="4pyrrole_Mease_sub1"/>
</dbReference>
<dbReference type="InterPro" id="IPR003043">
    <property type="entry name" value="Uropor_MeTrfase_CS"/>
</dbReference>
<dbReference type="Gene3D" id="3.30.950.10">
    <property type="entry name" value="Methyltransferase, Cobalt-precorrin-4 Transmethylase, Domain 2"/>
    <property type="match status" value="1"/>
</dbReference>
<dbReference type="AlphaFoldDB" id="A0A0D8FYQ2"/>
<name>A0A0D8FYQ2_9ACTN</name>
<proteinExistence type="inferred from homology"/>
<evidence type="ECO:0000256" key="6">
    <source>
        <dbReference type="RuleBase" id="RU003960"/>
    </source>
</evidence>
<dbReference type="GO" id="GO:0032259">
    <property type="term" value="P:methylation"/>
    <property type="evidence" value="ECO:0007669"/>
    <property type="project" value="UniProtKB-KW"/>
</dbReference>
<dbReference type="PROSITE" id="PS00839">
    <property type="entry name" value="SUMT_1"/>
    <property type="match status" value="1"/>
</dbReference>
<dbReference type="Pfam" id="PF02602">
    <property type="entry name" value="HEM4"/>
    <property type="match status" value="1"/>
</dbReference>
<gene>
    <name evidence="9" type="primary">nasF</name>
    <name evidence="9" type="ORF">FEAC_04110</name>
</gene>
<comment type="caution">
    <text evidence="9">The sequence shown here is derived from an EMBL/GenBank/DDBJ whole genome shotgun (WGS) entry which is preliminary data.</text>
</comment>
<dbReference type="InterPro" id="IPR050161">
    <property type="entry name" value="Siro_Cobalamin_biosynth"/>
</dbReference>
<organism evidence="9 10">
    <name type="scientific">Ferrimicrobium acidiphilum DSM 19497</name>
    <dbReference type="NCBI Taxonomy" id="1121877"/>
    <lineage>
        <taxon>Bacteria</taxon>
        <taxon>Bacillati</taxon>
        <taxon>Actinomycetota</taxon>
        <taxon>Acidimicrobiia</taxon>
        <taxon>Acidimicrobiales</taxon>
        <taxon>Acidimicrobiaceae</taxon>
        <taxon>Ferrimicrobium</taxon>
    </lineage>
</organism>
<keyword evidence="2 6" id="KW-0489">Methyltransferase</keyword>
<dbReference type="PROSITE" id="PS00840">
    <property type="entry name" value="SUMT_2"/>
    <property type="match status" value="1"/>
</dbReference>
<protein>
    <recommendedName>
        <fullName evidence="1">uroporphyrinogen-III C-methyltransferase</fullName>
        <ecNumber evidence="1">2.1.1.107</ecNumber>
    </recommendedName>
</protein>
<dbReference type="InterPro" id="IPR036108">
    <property type="entry name" value="4pyrrol_syn_uPrphyn_synt_sf"/>
</dbReference>
<feature type="domain" description="Tetrapyrrole biosynthesis uroporphyrinogen III synthase" evidence="8">
    <location>
        <begin position="259"/>
        <end position="473"/>
    </location>
</feature>
<keyword evidence="3 6" id="KW-0808">Transferase</keyword>
<accession>A0A0D8FYQ2</accession>
<dbReference type="NCBIfam" id="TIGR01469">
    <property type="entry name" value="cobA_cysG_Cterm"/>
    <property type="match status" value="1"/>
</dbReference>
<evidence type="ECO:0000259" key="8">
    <source>
        <dbReference type="Pfam" id="PF02602"/>
    </source>
</evidence>
<reference evidence="9 10" key="1">
    <citation type="submission" date="2015-01" db="EMBL/GenBank/DDBJ databases">
        <title>Draft genome of the acidophilic iron oxidizer Ferrimicrobium acidiphilum strain T23.</title>
        <authorList>
            <person name="Poehlein A."/>
            <person name="Eisen S."/>
            <person name="Schloemann M."/>
            <person name="Johnson B.D."/>
            <person name="Daniel R."/>
            <person name="Muehling M."/>
        </authorList>
    </citation>
    <scope>NUCLEOTIDE SEQUENCE [LARGE SCALE GENOMIC DNA]</scope>
    <source>
        <strain evidence="9 10">T23</strain>
    </source>
</reference>
<dbReference type="NCBIfam" id="NF004790">
    <property type="entry name" value="PRK06136.1"/>
    <property type="match status" value="1"/>
</dbReference>
<sequence length="486" mass="51630">MVARVALVGAGPGDPGLITVRGLELLRKADVVVTDFLVDVRLKQLIPKHVEIVDVGKRPGKTSFSQDAINRELIRLSRSHELVVRLKGGDPFLFGRGGEEVDALLGADIAVEVVPGITSALAGPMFAGVPVTHRGLADGYIVITGHRHADAPLDYDWSALVNSGLTIVVLMGVAHRGVIAKALVDAGMDTATSVTAIESVTWAQERCLRTTVGQLADIEIASPAVIVIGKTAGVDLGWRRSLPLAGWSIHLLRPFDVGDELAVGLRDFGATVVQAPAIEIRDPSDGGLALKAALREIDAYDWLVFTSKNGVERTLNEIADLRTLAGTKIACIGSGTRSALERHRVGCDLMPTEFVGESLVASFPEGSGRVLFPRARVAREVVPEGLTAKGWSVDVVEAYQVHIPEPMMTPDLAAALDVTVFTAASTVDGYRAQYPEVKPKRAVAIGPVTADRLRGVGIDQIHVAQEYSVQGLTELLSWLASSPADS</sequence>
<evidence type="ECO:0000256" key="4">
    <source>
        <dbReference type="ARBA" id="ARBA00022691"/>
    </source>
</evidence>
<dbReference type="Proteomes" id="UP000032336">
    <property type="component" value="Unassembled WGS sequence"/>
</dbReference>
<evidence type="ECO:0000256" key="1">
    <source>
        <dbReference type="ARBA" id="ARBA00012162"/>
    </source>
</evidence>
<dbReference type="EMBL" id="JXUW01000003">
    <property type="protein sequence ID" value="KJE77667.1"/>
    <property type="molecule type" value="Genomic_DNA"/>
</dbReference>
<dbReference type="EC" id="2.1.1.107" evidence="1"/>
<dbReference type="eggNOG" id="COG0007">
    <property type="taxonomic scope" value="Bacteria"/>
</dbReference>
<dbReference type="GO" id="GO:0019354">
    <property type="term" value="P:siroheme biosynthetic process"/>
    <property type="evidence" value="ECO:0007669"/>
    <property type="project" value="InterPro"/>
</dbReference>
<dbReference type="CDD" id="cd06578">
    <property type="entry name" value="HemD"/>
    <property type="match status" value="1"/>
</dbReference>
<dbReference type="PANTHER" id="PTHR45790:SF3">
    <property type="entry name" value="S-ADENOSYL-L-METHIONINE-DEPENDENT UROPORPHYRINOGEN III METHYLTRANSFERASE, CHLOROPLASTIC"/>
    <property type="match status" value="1"/>
</dbReference>
<evidence type="ECO:0000256" key="5">
    <source>
        <dbReference type="ARBA" id="ARBA00023244"/>
    </source>
</evidence>
<keyword evidence="4" id="KW-0949">S-adenosyl-L-methionine</keyword>
<dbReference type="STRING" id="1121877.FEAC_04110"/>
<evidence type="ECO:0000259" key="7">
    <source>
        <dbReference type="Pfam" id="PF00590"/>
    </source>
</evidence>
<dbReference type="InterPro" id="IPR003754">
    <property type="entry name" value="4pyrrol_synth_uPrphyn_synth"/>
</dbReference>
<dbReference type="OrthoDB" id="9815856at2"/>
<dbReference type="PANTHER" id="PTHR45790">
    <property type="entry name" value="SIROHEME SYNTHASE-RELATED"/>
    <property type="match status" value="1"/>
</dbReference>
<evidence type="ECO:0000256" key="2">
    <source>
        <dbReference type="ARBA" id="ARBA00022603"/>
    </source>
</evidence>